<dbReference type="Proteomes" id="UP001500298">
    <property type="component" value="Unassembled WGS sequence"/>
</dbReference>
<evidence type="ECO:0000256" key="1">
    <source>
        <dbReference type="SAM" id="Phobius"/>
    </source>
</evidence>
<reference evidence="3" key="1">
    <citation type="journal article" date="2019" name="Int. J. Syst. Evol. Microbiol.">
        <title>The Global Catalogue of Microorganisms (GCM) 10K type strain sequencing project: providing services to taxonomists for standard genome sequencing and annotation.</title>
        <authorList>
            <consortium name="The Broad Institute Genomics Platform"/>
            <consortium name="The Broad Institute Genome Sequencing Center for Infectious Disease"/>
            <person name="Wu L."/>
            <person name="Ma J."/>
        </authorList>
    </citation>
    <scope>NUCLEOTIDE SEQUENCE [LARGE SCALE GENOMIC DNA]</scope>
    <source>
        <strain evidence="3">JCM 18326</strain>
    </source>
</reference>
<feature type="transmembrane region" description="Helical" evidence="1">
    <location>
        <begin position="21"/>
        <end position="41"/>
    </location>
</feature>
<accession>A0ABP9DKD0</accession>
<feature type="transmembrane region" description="Helical" evidence="1">
    <location>
        <begin position="47"/>
        <end position="63"/>
    </location>
</feature>
<dbReference type="EMBL" id="BAABJX010000062">
    <property type="protein sequence ID" value="GAA4849866.1"/>
    <property type="molecule type" value="Genomic_DNA"/>
</dbReference>
<evidence type="ECO:0008006" key="4">
    <source>
        <dbReference type="Google" id="ProtNLM"/>
    </source>
</evidence>
<protein>
    <recommendedName>
        <fullName evidence="4">Group-specific protein</fullName>
    </recommendedName>
</protein>
<sequence length="74" mass="8883">MINWKEANFKQNKEKDKMLRTIVFVMGVAFFIIGVHQSMTIGLNESYWLFNFSAVCLLLLLWLKKRKEEKEKKK</sequence>
<keyword evidence="1" id="KW-0812">Transmembrane</keyword>
<proteinExistence type="predicted"/>
<keyword evidence="1" id="KW-1133">Transmembrane helix</keyword>
<comment type="caution">
    <text evidence="2">The sequence shown here is derived from an EMBL/GenBank/DDBJ whole genome shotgun (WGS) entry which is preliminary data.</text>
</comment>
<evidence type="ECO:0000313" key="2">
    <source>
        <dbReference type="EMBL" id="GAA4849866.1"/>
    </source>
</evidence>
<gene>
    <name evidence="2" type="ORF">GCM10023331_38210</name>
</gene>
<evidence type="ECO:0000313" key="3">
    <source>
        <dbReference type="Proteomes" id="UP001500298"/>
    </source>
</evidence>
<keyword evidence="3" id="KW-1185">Reference proteome</keyword>
<organism evidence="2 3">
    <name type="scientific">Algivirga pacifica</name>
    <dbReference type="NCBI Taxonomy" id="1162670"/>
    <lineage>
        <taxon>Bacteria</taxon>
        <taxon>Pseudomonadati</taxon>
        <taxon>Bacteroidota</taxon>
        <taxon>Cytophagia</taxon>
        <taxon>Cytophagales</taxon>
        <taxon>Flammeovirgaceae</taxon>
        <taxon>Algivirga</taxon>
    </lineage>
</organism>
<name>A0ABP9DKD0_9BACT</name>
<keyword evidence="1" id="KW-0472">Membrane</keyword>